<dbReference type="RefSeq" id="XP_033398183.1">
    <property type="nucleotide sequence ID" value="XM_033543132.1"/>
</dbReference>
<sequence>MTSERSSGAVAVAVAEALAGVWEGTEGLVGAAVTVAAQAEGNYRKHAKQGEQDDERKEQRARGKRSGQTRPDPAPPYTYYHMLAVVRSMRRRNTTDGQHRSRAYTPSRPLSQRVSQAS</sequence>
<accession>A0A6A6BIT2</accession>
<organism evidence="2 3">
    <name type="scientific">Aplosporella prunicola CBS 121167</name>
    <dbReference type="NCBI Taxonomy" id="1176127"/>
    <lineage>
        <taxon>Eukaryota</taxon>
        <taxon>Fungi</taxon>
        <taxon>Dikarya</taxon>
        <taxon>Ascomycota</taxon>
        <taxon>Pezizomycotina</taxon>
        <taxon>Dothideomycetes</taxon>
        <taxon>Dothideomycetes incertae sedis</taxon>
        <taxon>Botryosphaeriales</taxon>
        <taxon>Aplosporellaceae</taxon>
        <taxon>Aplosporella</taxon>
    </lineage>
</organism>
<evidence type="ECO:0000313" key="3">
    <source>
        <dbReference type="Proteomes" id="UP000799438"/>
    </source>
</evidence>
<dbReference type="EMBL" id="ML995484">
    <property type="protein sequence ID" value="KAF2142471.1"/>
    <property type="molecule type" value="Genomic_DNA"/>
</dbReference>
<keyword evidence="3" id="KW-1185">Reference proteome</keyword>
<dbReference type="GeneID" id="54300629"/>
<evidence type="ECO:0000256" key="1">
    <source>
        <dbReference type="SAM" id="MobiDB-lite"/>
    </source>
</evidence>
<name>A0A6A6BIT2_9PEZI</name>
<feature type="region of interest" description="Disordered" evidence="1">
    <location>
        <begin position="41"/>
        <end position="118"/>
    </location>
</feature>
<gene>
    <name evidence="2" type="ORF">K452DRAFT_308128</name>
</gene>
<reference evidence="2" key="1">
    <citation type="journal article" date="2020" name="Stud. Mycol.">
        <title>101 Dothideomycetes genomes: a test case for predicting lifestyles and emergence of pathogens.</title>
        <authorList>
            <person name="Haridas S."/>
            <person name="Albert R."/>
            <person name="Binder M."/>
            <person name="Bloem J."/>
            <person name="Labutti K."/>
            <person name="Salamov A."/>
            <person name="Andreopoulos B."/>
            <person name="Baker S."/>
            <person name="Barry K."/>
            <person name="Bills G."/>
            <person name="Bluhm B."/>
            <person name="Cannon C."/>
            <person name="Castanera R."/>
            <person name="Culley D."/>
            <person name="Daum C."/>
            <person name="Ezra D."/>
            <person name="Gonzalez J."/>
            <person name="Henrissat B."/>
            <person name="Kuo A."/>
            <person name="Liang C."/>
            <person name="Lipzen A."/>
            <person name="Lutzoni F."/>
            <person name="Magnuson J."/>
            <person name="Mondo S."/>
            <person name="Nolan M."/>
            <person name="Ohm R."/>
            <person name="Pangilinan J."/>
            <person name="Park H.-J."/>
            <person name="Ramirez L."/>
            <person name="Alfaro M."/>
            <person name="Sun H."/>
            <person name="Tritt A."/>
            <person name="Yoshinaga Y."/>
            <person name="Zwiers L.-H."/>
            <person name="Turgeon B."/>
            <person name="Goodwin S."/>
            <person name="Spatafora J."/>
            <person name="Crous P."/>
            <person name="Grigoriev I."/>
        </authorList>
    </citation>
    <scope>NUCLEOTIDE SEQUENCE</scope>
    <source>
        <strain evidence="2">CBS 121167</strain>
    </source>
</reference>
<feature type="compositionally biased region" description="Basic and acidic residues" evidence="1">
    <location>
        <begin position="48"/>
        <end position="61"/>
    </location>
</feature>
<dbReference type="AlphaFoldDB" id="A0A6A6BIT2"/>
<dbReference type="Proteomes" id="UP000799438">
    <property type="component" value="Unassembled WGS sequence"/>
</dbReference>
<proteinExistence type="predicted"/>
<protein>
    <submittedName>
        <fullName evidence="2">Uncharacterized protein</fullName>
    </submittedName>
</protein>
<feature type="compositionally biased region" description="Polar residues" evidence="1">
    <location>
        <begin position="108"/>
        <end position="118"/>
    </location>
</feature>
<evidence type="ECO:0000313" key="2">
    <source>
        <dbReference type="EMBL" id="KAF2142471.1"/>
    </source>
</evidence>